<comment type="caution">
    <text evidence="5">The sequence shown here is derived from an EMBL/GenBank/DDBJ whole genome shotgun (WGS) entry which is preliminary data.</text>
</comment>
<proteinExistence type="inferred from homology"/>
<dbReference type="SUPFAM" id="SSF55729">
    <property type="entry name" value="Acyl-CoA N-acyltransferases (Nat)"/>
    <property type="match status" value="1"/>
</dbReference>
<keyword evidence="2 5" id="KW-0012">Acyltransferase</keyword>
<dbReference type="InterPro" id="IPR051531">
    <property type="entry name" value="N-acetyltransferase"/>
</dbReference>
<dbReference type="RefSeq" id="WP_070370729.1">
    <property type="nucleotide sequence ID" value="NZ_LKEU01000027.1"/>
</dbReference>
<sequence length="168" mass="19149">MKTTLRKWKMTDAEPLSEMLNNPKILANLRDGLPYPYTIDDAKGYIKAMLDADQDQIFAYAVTDGNRIIGSIGVFRKENIHFRTAELGYYIAESDWGQGHGTRAVKQICELIFETTDIIRIFAEPFVRNLGSCRILEKAGFQVEGILRKNAVKNGQIEDMKLYALIRE</sequence>
<dbReference type="GO" id="GO:0016747">
    <property type="term" value="F:acyltransferase activity, transferring groups other than amino-acyl groups"/>
    <property type="evidence" value="ECO:0007669"/>
    <property type="project" value="InterPro"/>
</dbReference>
<dbReference type="PANTHER" id="PTHR43792:SF8">
    <property type="entry name" value="[RIBOSOMAL PROTEIN US5]-ALANINE N-ACETYLTRANSFERASE"/>
    <property type="match status" value="1"/>
</dbReference>
<reference evidence="5 6" key="1">
    <citation type="submission" date="2015-09" db="EMBL/GenBank/DDBJ databases">
        <title>Genome sequence of Acetobacterium wieringae DSM 1911.</title>
        <authorList>
            <person name="Poehlein A."/>
            <person name="Bengelsdorf F.R."/>
            <person name="Schiel-Bengelsdorf B."/>
            <person name="Duerre P."/>
            <person name="Daniel R."/>
        </authorList>
    </citation>
    <scope>NUCLEOTIDE SEQUENCE [LARGE SCALE GENOMIC DNA]</scope>
    <source>
        <strain evidence="5 6">DSM 1911</strain>
    </source>
</reference>
<evidence type="ECO:0000256" key="1">
    <source>
        <dbReference type="ARBA" id="ARBA00022679"/>
    </source>
</evidence>
<dbReference type="Gene3D" id="3.40.630.30">
    <property type="match status" value="1"/>
</dbReference>
<dbReference type="AlphaFoldDB" id="A0A1F2PIC7"/>
<keyword evidence="1 5" id="KW-0808">Transferase</keyword>
<feature type="domain" description="N-acetyltransferase" evidence="4">
    <location>
        <begin position="3"/>
        <end position="163"/>
    </location>
</feature>
<comment type="similarity">
    <text evidence="3">Belongs to the acetyltransferase family. RimJ subfamily.</text>
</comment>
<evidence type="ECO:0000256" key="2">
    <source>
        <dbReference type="ARBA" id="ARBA00023315"/>
    </source>
</evidence>
<evidence type="ECO:0000259" key="4">
    <source>
        <dbReference type="PROSITE" id="PS51186"/>
    </source>
</evidence>
<dbReference type="InterPro" id="IPR000182">
    <property type="entry name" value="GNAT_dom"/>
</dbReference>
<dbReference type="STRING" id="52694.ACWI_14010"/>
<dbReference type="EMBL" id="LKEU01000027">
    <property type="protein sequence ID" value="OFV70815.1"/>
    <property type="molecule type" value="Genomic_DNA"/>
</dbReference>
<dbReference type="CDD" id="cd04301">
    <property type="entry name" value="NAT_SF"/>
    <property type="match status" value="1"/>
</dbReference>
<dbReference type="InterPro" id="IPR016181">
    <property type="entry name" value="Acyl_CoA_acyltransferase"/>
</dbReference>
<organism evidence="5 6">
    <name type="scientific">Acetobacterium wieringae</name>
    <dbReference type="NCBI Taxonomy" id="52694"/>
    <lineage>
        <taxon>Bacteria</taxon>
        <taxon>Bacillati</taxon>
        <taxon>Bacillota</taxon>
        <taxon>Clostridia</taxon>
        <taxon>Eubacteriales</taxon>
        <taxon>Eubacteriaceae</taxon>
        <taxon>Acetobacterium</taxon>
    </lineage>
</organism>
<dbReference type="Pfam" id="PF13302">
    <property type="entry name" value="Acetyltransf_3"/>
    <property type="match status" value="1"/>
</dbReference>
<gene>
    <name evidence="5" type="primary">rimL</name>
    <name evidence="5" type="ORF">ACWI_14010</name>
</gene>
<dbReference type="PROSITE" id="PS51186">
    <property type="entry name" value="GNAT"/>
    <property type="match status" value="1"/>
</dbReference>
<dbReference type="Proteomes" id="UP000176244">
    <property type="component" value="Unassembled WGS sequence"/>
</dbReference>
<dbReference type="OrthoDB" id="9785602at2"/>
<dbReference type="PANTHER" id="PTHR43792">
    <property type="entry name" value="GNAT FAMILY, PUTATIVE (AFU_ORTHOLOGUE AFUA_3G00765)-RELATED-RELATED"/>
    <property type="match status" value="1"/>
</dbReference>
<evidence type="ECO:0000313" key="5">
    <source>
        <dbReference type="EMBL" id="OFV70815.1"/>
    </source>
</evidence>
<protein>
    <submittedName>
        <fullName evidence="5">Ribosomal-protein-serine acetyltransferase</fullName>
        <ecNumber evidence="5">2.3.1.-</ecNumber>
    </submittedName>
</protein>
<dbReference type="EC" id="2.3.1.-" evidence="5"/>
<evidence type="ECO:0000313" key="6">
    <source>
        <dbReference type="Proteomes" id="UP000176244"/>
    </source>
</evidence>
<accession>A0A1F2PIC7</accession>
<evidence type="ECO:0000256" key="3">
    <source>
        <dbReference type="ARBA" id="ARBA00038502"/>
    </source>
</evidence>
<name>A0A1F2PIC7_9FIRM</name>